<protein>
    <submittedName>
        <fullName evidence="1">Amino acid ABC transporter substrate-binding protein</fullName>
    </submittedName>
</protein>
<dbReference type="CDD" id="cd06357">
    <property type="entry name" value="PBP1_AmiC"/>
    <property type="match status" value="1"/>
</dbReference>
<comment type="caution">
    <text evidence="1">The sequence shown here is derived from an EMBL/GenBank/DDBJ whole genome shotgun (WGS) entry which is preliminary data.</text>
</comment>
<dbReference type="InterPro" id="IPR039570">
    <property type="entry name" value="AmiC_PBP1"/>
</dbReference>
<dbReference type="Pfam" id="PF13433">
    <property type="entry name" value="Peripla_BP_5"/>
    <property type="match status" value="1"/>
</dbReference>
<dbReference type="PANTHER" id="PTHR47628:SF1">
    <property type="entry name" value="ALIPHATIC AMIDASE EXPRESSION-REGULATING PROTEIN"/>
    <property type="match status" value="1"/>
</dbReference>
<dbReference type="SUPFAM" id="SSF53822">
    <property type="entry name" value="Periplasmic binding protein-like I"/>
    <property type="match status" value="1"/>
</dbReference>
<dbReference type="Proteomes" id="UP000053750">
    <property type="component" value="Unassembled WGS sequence"/>
</dbReference>
<gene>
    <name evidence="1" type="ORF">BG53_06280</name>
</gene>
<dbReference type="Gene3D" id="3.40.50.2300">
    <property type="match status" value="2"/>
</dbReference>
<dbReference type="RefSeq" id="WP_223299331.1">
    <property type="nucleotide sequence ID" value="NZ_KK082276.1"/>
</dbReference>
<dbReference type="PANTHER" id="PTHR47628">
    <property type="match status" value="1"/>
</dbReference>
<evidence type="ECO:0000313" key="1">
    <source>
        <dbReference type="EMBL" id="EXX86417.1"/>
    </source>
</evidence>
<dbReference type="GO" id="GO:0033218">
    <property type="term" value="F:amide binding"/>
    <property type="evidence" value="ECO:0007669"/>
    <property type="project" value="InterPro"/>
</dbReference>
<organism evidence="1 2">
    <name type="scientific">Paenibacillus darwinianus</name>
    <dbReference type="NCBI Taxonomy" id="1380763"/>
    <lineage>
        <taxon>Bacteria</taxon>
        <taxon>Bacillati</taxon>
        <taxon>Bacillota</taxon>
        <taxon>Bacilli</taxon>
        <taxon>Bacillales</taxon>
        <taxon>Paenibacillaceae</taxon>
        <taxon>Paenibacillus</taxon>
    </lineage>
</organism>
<proteinExistence type="predicted"/>
<dbReference type="EMBL" id="JFHU01000191">
    <property type="protein sequence ID" value="EXX86417.1"/>
    <property type="molecule type" value="Genomic_DNA"/>
</dbReference>
<feature type="non-terminal residue" evidence="1">
    <location>
        <position position="473"/>
    </location>
</feature>
<dbReference type="AlphaFoldDB" id="A0A9W5RZW8"/>
<reference evidence="1 2" key="1">
    <citation type="submission" date="2014-02" db="EMBL/GenBank/DDBJ databases">
        <title>Genome sequence of Paenibacillus darwinianus reveals adaptive mechanisms for survival in Antarctic soils.</title>
        <authorList>
            <person name="Dsouza M."/>
            <person name="Taylor M.W."/>
            <person name="Turner S.J."/>
            <person name="Aislabie J."/>
        </authorList>
    </citation>
    <scope>NUCLEOTIDE SEQUENCE [LARGE SCALE GENOMIC DNA]</scope>
    <source>
        <strain evidence="1 2">CE1</strain>
    </source>
</reference>
<evidence type="ECO:0000313" key="2">
    <source>
        <dbReference type="Proteomes" id="UP000053750"/>
    </source>
</evidence>
<sequence>MHMISDEMKIGILFSLTGSTGVTERGQYQASLLAIRQINEQGGIHGKRLVPIVEDIASVPYFAAQKAEKLIAADRVSAIVGLYTSACRKAVIPVLEKHDTLLFYPTLYEGAEQHRNIVYCGPLPNQQLLHFIPWIISNLGKTFYLIGNDYIYPRETNRYIRQLAQAHGGSISGETYVGLGDEKFSHHQQEIHRLKPDVIFSTLVGDSATAFYQQHYQSGLKPRIASSITAETEFAAIASSYAVGHYSSFPYFNTVSTPVNERFVAEYRRTYGTDTISSVMENAYNAVFLLAEALRRADSPSTDSIRQALSGLKLAAPQGEIMVDATNQHLWLHSRIGQVDDTGRFRIVWESDAPLAPAPFFETEDKDTAEASKAHAAGEMDKRLARHEYLLKELKKGLAHIPCTFAFFDPEGVLLDVIGPKTDLPDELLACLRIGSADWLRHPLSLSGIGLALTGHTLNREGQGSPRLEELYG</sequence>
<keyword evidence="2" id="KW-1185">Reference proteome</keyword>
<name>A0A9W5RZW8_9BACL</name>
<dbReference type="InterPro" id="IPR028082">
    <property type="entry name" value="Peripla_BP_I"/>
</dbReference>
<accession>A0A9W5RZW8</accession>